<feature type="domain" description="Pseudouridine synthase RsuA/RluA-like" evidence="4">
    <location>
        <begin position="109"/>
        <end position="230"/>
    </location>
</feature>
<dbReference type="SUPFAM" id="SSF55120">
    <property type="entry name" value="Pseudouridine synthase"/>
    <property type="match status" value="1"/>
</dbReference>
<evidence type="ECO:0000256" key="1">
    <source>
        <dbReference type="ARBA" id="ARBA00000073"/>
    </source>
</evidence>
<dbReference type="GO" id="GO:0000455">
    <property type="term" value="P:enzyme-directed rRNA pseudouridine synthesis"/>
    <property type="evidence" value="ECO:0007669"/>
    <property type="project" value="TreeGrafter"/>
</dbReference>
<dbReference type="KEGG" id="mcak:MCCS_08460"/>
<dbReference type="InterPro" id="IPR006145">
    <property type="entry name" value="PsdUridine_synth_RsuA/RluA"/>
</dbReference>
<evidence type="ECO:0000313" key="6">
    <source>
        <dbReference type="Proteomes" id="UP000194154"/>
    </source>
</evidence>
<dbReference type="GO" id="GO:0003723">
    <property type="term" value="F:RNA binding"/>
    <property type="evidence" value="ECO:0007669"/>
    <property type="project" value="InterPro"/>
</dbReference>
<evidence type="ECO:0000259" key="4">
    <source>
        <dbReference type="Pfam" id="PF00849"/>
    </source>
</evidence>
<dbReference type="EMBL" id="CP021059">
    <property type="protein sequence ID" value="ARQ06493.1"/>
    <property type="molecule type" value="Genomic_DNA"/>
</dbReference>
<organism evidence="5 6">
    <name type="scientific">Macrococcoides canis</name>
    <dbReference type="NCBI Taxonomy" id="1855823"/>
    <lineage>
        <taxon>Bacteria</taxon>
        <taxon>Bacillati</taxon>
        <taxon>Bacillota</taxon>
        <taxon>Bacilli</taxon>
        <taxon>Bacillales</taxon>
        <taxon>Staphylococcaceae</taxon>
        <taxon>Macrococcoides</taxon>
    </lineage>
</organism>
<dbReference type="PANTHER" id="PTHR21600:SF35">
    <property type="entry name" value="PSEUDOURIDINE SYNTHASE"/>
    <property type="match status" value="1"/>
</dbReference>
<sequence>MKHITYAVTEQITVKDFLVNHQYSRKSISAIKQNGALLVNGYHVTVRYEMHKNDTFIVQLPVESRSPTLISSHIPINVYYNDDYLIIVSNPPSMNTIPSRQHPHDSLIEAVYGYLESHADSSVLHPVSRLDRDTSGLVVFSKHQLTHHLLTGKIEKYYHLLASGRVKDSGNYVYPIGRASDSIITRTVDINGQHARTEYRRLHYNAEYDISFVRVKLHTGRTHQIRVHFSCASYPLIGDSLYGGKPLLDRQALHAAEVRLNHPITGEALHIRDDHPQDFETLLEDTEVHHGRTRFYER</sequence>
<dbReference type="STRING" id="1855823.MCCS_08460"/>
<keyword evidence="6" id="KW-1185">Reference proteome</keyword>
<proteinExistence type="predicted"/>
<reference evidence="5 6" key="1">
    <citation type="journal article" date="2017" name="Int. J. Syst. Evol. Microbiol.">
        <title>Macrococcus canis sp. nov., a skin bacterium associated with infections in dogs.</title>
        <authorList>
            <person name="Gobeli Brawand S."/>
            <person name="Cotting K."/>
            <person name="Gomez-Sanz E."/>
            <person name="Collaud A."/>
            <person name="Thomann A."/>
            <person name="Brodard I."/>
            <person name="Rodriguez-Campos S."/>
            <person name="Strauss C."/>
            <person name="Perreten V."/>
        </authorList>
    </citation>
    <scope>NUCLEOTIDE SEQUENCE [LARGE SCALE GENOMIC DNA]</scope>
    <source>
        <strain evidence="5 6">KM45013</strain>
    </source>
</reference>
<comment type="catalytic activity">
    <reaction evidence="1">
        <text>a uridine in RNA = a pseudouridine in RNA</text>
        <dbReference type="Rhea" id="RHEA:48348"/>
        <dbReference type="Rhea" id="RHEA-COMP:12068"/>
        <dbReference type="Rhea" id="RHEA-COMP:12069"/>
        <dbReference type="ChEBI" id="CHEBI:65314"/>
        <dbReference type="ChEBI" id="CHEBI:65315"/>
    </reaction>
</comment>
<evidence type="ECO:0000313" key="5">
    <source>
        <dbReference type="EMBL" id="ARQ06493.1"/>
    </source>
</evidence>
<gene>
    <name evidence="5" type="primary">rluD_1</name>
    <name evidence="5" type="ORF">MCCS_08460</name>
</gene>
<dbReference type="CDD" id="cd02869">
    <property type="entry name" value="PseudoU_synth_RluA_like"/>
    <property type="match status" value="1"/>
</dbReference>
<keyword evidence="5" id="KW-0413">Isomerase</keyword>
<protein>
    <recommendedName>
        <fullName evidence="2">RNA pseudouridylate synthase</fullName>
    </recommendedName>
    <alternativeName>
        <fullName evidence="3">RNA-uridine isomerase</fullName>
    </alternativeName>
</protein>
<dbReference type="RefSeq" id="WP_086042157.1">
    <property type="nucleotide sequence ID" value="NZ_CBCRZA010000001.1"/>
</dbReference>
<dbReference type="GO" id="GO:0009982">
    <property type="term" value="F:pseudouridine synthase activity"/>
    <property type="evidence" value="ECO:0007669"/>
    <property type="project" value="InterPro"/>
</dbReference>
<dbReference type="PANTHER" id="PTHR21600">
    <property type="entry name" value="MITOCHONDRIAL RNA PSEUDOURIDINE SYNTHASE"/>
    <property type="match status" value="1"/>
</dbReference>
<dbReference type="GeneID" id="35294979"/>
<dbReference type="OrthoDB" id="9807829at2"/>
<dbReference type="Pfam" id="PF00849">
    <property type="entry name" value="PseudoU_synth_2"/>
    <property type="match status" value="1"/>
</dbReference>
<name>A0A1W7AA23_9STAP</name>
<accession>A0A1W7AA23</accession>
<dbReference type="InterPro" id="IPR050188">
    <property type="entry name" value="RluA_PseudoU_synthase"/>
</dbReference>
<dbReference type="GO" id="GO:0140098">
    <property type="term" value="F:catalytic activity, acting on RNA"/>
    <property type="evidence" value="ECO:0007669"/>
    <property type="project" value="UniProtKB-ARBA"/>
</dbReference>
<evidence type="ECO:0000256" key="2">
    <source>
        <dbReference type="ARBA" id="ARBA00031870"/>
    </source>
</evidence>
<evidence type="ECO:0000256" key="3">
    <source>
        <dbReference type="ARBA" id="ARBA00033164"/>
    </source>
</evidence>
<dbReference type="AlphaFoldDB" id="A0A1W7AA23"/>
<dbReference type="Gene3D" id="3.30.2350.10">
    <property type="entry name" value="Pseudouridine synthase"/>
    <property type="match status" value="1"/>
</dbReference>
<dbReference type="InterPro" id="IPR020103">
    <property type="entry name" value="PsdUridine_synth_cat_dom_sf"/>
</dbReference>
<dbReference type="Proteomes" id="UP000194154">
    <property type="component" value="Chromosome"/>
</dbReference>